<dbReference type="GO" id="GO:0003677">
    <property type="term" value="F:DNA binding"/>
    <property type="evidence" value="ECO:0007669"/>
    <property type="project" value="InterPro"/>
</dbReference>
<reference evidence="10" key="1">
    <citation type="submission" date="2017-05" db="UniProtKB">
        <authorList>
            <consortium name="EnsemblMetazoa"/>
        </authorList>
    </citation>
    <scope>IDENTIFICATION</scope>
</reference>
<evidence type="ECO:0000256" key="2">
    <source>
        <dbReference type="ARBA" id="ARBA00022723"/>
    </source>
</evidence>
<dbReference type="PANTHER" id="PTHR46481">
    <property type="entry name" value="ZINC FINGER BED DOMAIN-CONTAINING PROTEIN 4"/>
    <property type="match status" value="1"/>
</dbReference>
<dbReference type="EnsemblMetazoa" id="Aqu2.1.00393_001">
    <property type="protein sequence ID" value="Aqu2.1.00393_001"/>
    <property type="gene ID" value="Aqu2.1.00393"/>
</dbReference>
<dbReference type="SUPFAM" id="SSF53098">
    <property type="entry name" value="Ribonuclease H-like"/>
    <property type="match status" value="1"/>
</dbReference>
<dbReference type="PANTHER" id="PTHR46481:SF10">
    <property type="entry name" value="ZINC FINGER BED DOMAIN-CONTAINING PROTEIN 39"/>
    <property type="match status" value="1"/>
</dbReference>
<evidence type="ECO:0000256" key="7">
    <source>
        <dbReference type="ARBA" id="ARBA00023242"/>
    </source>
</evidence>
<proteinExistence type="predicted"/>
<keyword evidence="5" id="KW-0805">Transcription regulation</keyword>
<dbReference type="Pfam" id="PF02892">
    <property type="entry name" value="zf-BED"/>
    <property type="match status" value="1"/>
</dbReference>
<feature type="domain" description="BED-type" evidence="9">
    <location>
        <begin position="11"/>
        <end position="67"/>
    </location>
</feature>
<dbReference type="GO" id="GO:0009791">
    <property type="term" value="P:post-embryonic development"/>
    <property type="evidence" value="ECO:0007669"/>
    <property type="project" value="UniProtKB-ARBA"/>
</dbReference>
<dbReference type="GO" id="GO:0005634">
    <property type="term" value="C:nucleus"/>
    <property type="evidence" value="ECO:0007669"/>
    <property type="project" value="UniProtKB-SubCell"/>
</dbReference>
<dbReference type="InterPro" id="IPR036236">
    <property type="entry name" value="Znf_C2H2_sf"/>
</dbReference>
<name>A0A1X7SE96_AMPQE</name>
<dbReference type="eggNOG" id="KOG1121">
    <property type="taxonomic scope" value="Eukaryota"/>
</dbReference>
<evidence type="ECO:0000259" key="9">
    <source>
        <dbReference type="PROSITE" id="PS50808"/>
    </source>
</evidence>
<keyword evidence="6" id="KW-0804">Transcription</keyword>
<evidence type="ECO:0000313" key="10">
    <source>
        <dbReference type="EnsemblMetazoa" id="Aqu2.1.00393_001"/>
    </source>
</evidence>
<keyword evidence="3 8" id="KW-0863">Zinc-finger</keyword>
<dbReference type="PROSITE" id="PS50808">
    <property type="entry name" value="ZF_BED"/>
    <property type="match status" value="1"/>
</dbReference>
<dbReference type="GO" id="GO:0008270">
    <property type="term" value="F:zinc ion binding"/>
    <property type="evidence" value="ECO:0007669"/>
    <property type="project" value="UniProtKB-KW"/>
</dbReference>
<accession>A0A1X7SE96</accession>
<dbReference type="OrthoDB" id="10057873at2759"/>
<organism evidence="10">
    <name type="scientific">Amphimedon queenslandica</name>
    <name type="common">Sponge</name>
    <dbReference type="NCBI Taxonomy" id="400682"/>
    <lineage>
        <taxon>Eukaryota</taxon>
        <taxon>Metazoa</taxon>
        <taxon>Porifera</taxon>
        <taxon>Demospongiae</taxon>
        <taxon>Heteroscleromorpha</taxon>
        <taxon>Haplosclerida</taxon>
        <taxon>Niphatidae</taxon>
        <taxon>Amphimedon</taxon>
    </lineage>
</organism>
<evidence type="ECO:0000256" key="4">
    <source>
        <dbReference type="ARBA" id="ARBA00022833"/>
    </source>
</evidence>
<sequence>MWQHVYKMATRKRSPIWQFFVECEDTRFARCKDCSENVSRGGKTTKTYNTSNLVIHLKKHSLLYSDYLEKKKRFDEECEMTAAGPSGAGTSKQVTLQESYNRARPWDINDKRSVRVHQKIGEMIALDFQPFPVVSDEGFKSLLHTLEPRYTLPSRRYFTDTVLTRIHQGIVSKLKQEIASAPSFSFTTDIWSTEVSDDSMISLTAHWINDCFVKKEAVLHVQSFPESHTGENICNTFNTMLENWNIEKTSVHLVVRDNASNMVKAFRDGGYSDLGLFLKL</sequence>
<dbReference type="InterPro" id="IPR052035">
    <property type="entry name" value="ZnF_BED_domain_contain"/>
</dbReference>
<evidence type="ECO:0000256" key="5">
    <source>
        <dbReference type="ARBA" id="ARBA00023015"/>
    </source>
</evidence>
<dbReference type="InParanoid" id="A0A1X7SE96"/>
<evidence type="ECO:0000256" key="6">
    <source>
        <dbReference type="ARBA" id="ARBA00023163"/>
    </source>
</evidence>
<keyword evidence="7" id="KW-0539">Nucleus</keyword>
<dbReference type="STRING" id="400682.A0A1X7SE96"/>
<dbReference type="SUPFAM" id="SSF57667">
    <property type="entry name" value="beta-beta-alpha zinc fingers"/>
    <property type="match status" value="1"/>
</dbReference>
<evidence type="ECO:0000256" key="1">
    <source>
        <dbReference type="ARBA" id="ARBA00004123"/>
    </source>
</evidence>
<dbReference type="InterPro" id="IPR003656">
    <property type="entry name" value="Znf_BED"/>
</dbReference>
<dbReference type="SUPFAM" id="SSF140996">
    <property type="entry name" value="Hermes dimerisation domain"/>
    <property type="match status" value="1"/>
</dbReference>
<evidence type="ECO:0000256" key="8">
    <source>
        <dbReference type="PROSITE-ProRule" id="PRU00027"/>
    </source>
</evidence>
<comment type="subcellular location">
    <subcellularLocation>
        <location evidence="1">Nucleus</location>
    </subcellularLocation>
</comment>
<dbReference type="SMART" id="SM00614">
    <property type="entry name" value="ZnF_BED"/>
    <property type="match status" value="1"/>
</dbReference>
<dbReference type="AlphaFoldDB" id="A0A1X7SE96"/>
<dbReference type="InterPro" id="IPR012337">
    <property type="entry name" value="RNaseH-like_sf"/>
</dbReference>
<evidence type="ECO:0000256" key="3">
    <source>
        <dbReference type="ARBA" id="ARBA00022771"/>
    </source>
</evidence>
<protein>
    <recommendedName>
        <fullName evidence="9">BED-type domain-containing protein</fullName>
    </recommendedName>
</protein>
<keyword evidence="2" id="KW-0479">Metal-binding</keyword>
<keyword evidence="4" id="KW-0862">Zinc</keyword>